<proteinExistence type="predicted"/>
<accession>A0ABU3RNG0</accession>
<dbReference type="SUPFAM" id="SSF56024">
    <property type="entry name" value="Phospholipase D/nuclease"/>
    <property type="match status" value="1"/>
</dbReference>
<dbReference type="RefSeq" id="WP_315955685.1">
    <property type="nucleotide sequence ID" value="NZ_JAWCUD010000016.1"/>
</dbReference>
<protein>
    <submittedName>
        <fullName evidence="2">Phospholipase D-like domain-containing protein</fullName>
    </submittedName>
</protein>
<gene>
    <name evidence="2" type="ORF">RQP52_32515</name>
</gene>
<dbReference type="Gene3D" id="3.30.870.10">
    <property type="entry name" value="Endonuclease Chain A"/>
    <property type="match status" value="2"/>
</dbReference>
<evidence type="ECO:0000313" key="2">
    <source>
        <dbReference type="EMBL" id="MDU0205811.1"/>
    </source>
</evidence>
<name>A0ABU3RNG0_9BACL</name>
<keyword evidence="3" id="KW-1185">Reference proteome</keyword>
<sequence length="407" mass="46321">MYNAYFEVPRAPYAKDSRGSSPSLLRNLMNELAGAERVWASFFLYNNPHLHAFFKQLAASGTPVTIITIPLGGYSSCPTKVQGYRSERSKLDFAQTVYSDPGKVDFRLFPHTYVWKLNQVKRGNDVYSLHAKCLYAQFPGGKSKCFLTSSNFALADPSHSENMLVATDEPDVTEAYSKYFDSLTLNSLRLEDYEQFIIDNKFDAYYRMSRVVDWLEPQHAWFTGPWIRYGGAGSNHFARKRIINFILQSQKRIIVCAQHLNDYSPFGNTGVLSIAEALRMVALEKGIPIRVLTQTTAAQQELGRRAKEAQTFLDGLQTLEQRYWHPIVHDKFLIVDDAVIVLTANLTSTPFAWDGDREMHYEADGLVFSVPNQVFSEVNAFQVVNDAQIAEQYEQHFDTLWVNAKSV</sequence>
<comment type="caution">
    <text evidence="2">The sequence shown here is derived from an EMBL/GenBank/DDBJ whole genome shotgun (WGS) entry which is preliminary data.</text>
</comment>
<evidence type="ECO:0000313" key="3">
    <source>
        <dbReference type="Proteomes" id="UP001260980"/>
    </source>
</evidence>
<dbReference type="Proteomes" id="UP001260980">
    <property type="component" value="Unassembled WGS sequence"/>
</dbReference>
<dbReference type="Pfam" id="PF13091">
    <property type="entry name" value="PLDc_2"/>
    <property type="match status" value="1"/>
</dbReference>
<dbReference type="InterPro" id="IPR025202">
    <property type="entry name" value="PLD-like_dom"/>
</dbReference>
<feature type="domain" description="PLD phosphodiesterase" evidence="1">
    <location>
        <begin position="324"/>
        <end position="350"/>
    </location>
</feature>
<dbReference type="InterPro" id="IPR001736">
    <property type="entry name" value="PLipase_D/transphosphatidylase"/>
</dbReference>
<dbReference type="EMBL" id="JAWCUD010000016">
    <property type="protein sequence ID" value="MDU0205811.1"/>
    <property type="molecule type" value="Genomic_DNA"/>
</dbReference>
<dbReference type="PROSITE" id="PS50035">
    <property type="entry name" value="PLD"/>
    <property type="match status" value="1"/>
</dbReference>
<organism evidence="2 3">
    <name type="scientific">Paenibacillus violae</name>
    <dbReference type="NCBI Taxonomy" id="3077234"/>
    <lineage>
        <taxon>Bacteria</taxon>
        <taxon>Bacillati</taxon>
        <taxon>Bacillota</taxon>
        <taxon>Bacilli</taxon>
        <taxon>Bacillales</taxon>
        <taxon>Paenibacillaceae</taxon>
        <taxon>Paenibacillus</taxon>
    </lineage>
</organism>
<evidence type="ECO:0000259" key="1">
    <source>
        <dbReference type="PROSITE" id="PS50035"/>
    </source>
</evidence>
<reference evidence="2 3" key="1">
    <citation type="submission" date="2023-10" db="EMBL/GenBank/DDBJ databases">
        <title>Paenibacillus strain PFR10 Genome sequencing and assembly.</title>
        <authorList>
            <person name="Kim I."/>
        </authorList>
    </citation>
    <scope>NUCLEOTIDE SEQUENCE [LARGE SCALE GENOMIC DNA]</scope>
    <source>
        <strain evidence="2 3">PFR10</strain>
    </source>
</reference>